<evidence type="ECO:0000313" key="5">
    <source>
        <dbReference type="EMBL" id="SFN81267.1"/>
    </source>
</evidence>
<feature type="domain" description="Arabinofuranosyltransferase D third carbohydrate binding module" evidence="4">
    <location>
        <begin position="995"/>
        <end position="1107"/>
    </location>
</feature>
<feature type="transmembrane region" description="Helical" evidence="2">
    <location>
        <begin position="1293"/>
        <end position="1314"/>
    </location>
</feature>
<evidence type="ECO:0000259" key="3">
    <source>
        <dbReference type="Pfam" id="PF11847"/>
    </source>
</evidence>
<feature type="transmembrane region" description="Helical" evidence="2">
    <location>
        <begin position="165"/>
        <end position="183"/>
    </location>
</feature>
<dbReference type="OrthoDB" id="5242711at2"/>
<dbReference type="Proteomes" id="UP000183642">
    <property type="component" value="Unassembled WGS sequence"/>
</dbReference>
<feature type="domain" description="Alpha-(1-&gt;3)-arabinofuranosyltransferase N-terminal GT-C" evidence="3">
    <location>
        <begin position="63"/>
        <end position="744"/>
    </location>
</feature>
<reference evidence="6" key="1">
    <citation type="submission" date="2016-10" db="EMBL/GenBank/DDBJ databases">
        <authorList>
            <person name="Varghese N."/>
            <person name="Submissions S."/>
        </authorList>
    </citation>
    <scope>NUCLEOTIDE SEQUENCE [LARGE SCALE GENOMIC DNA]</scope>
    <source>
        <strain evidence="6">DSM 43161</strain>
    </source>
</reference>
<feature type="compositionally biased region" description="Low complexity" evidence="1">
    <location>
        <begin position="769"/>
        <end position="779"/>
    </location>
</feature>
<feature type="transmembrane region" description="Helical" evidence="2">
    <location>
        <begin position="1370"/>
        <end position="1388"/>
    </location>
</feature>
<evidence type="ECO:0000256" key="2">
    <source>
        <dbReference type="SAM" id="Phobius"/>
    </source>
</evidence>
<dbReference type="EMBL" id="FOWE01000001">
    <property type="protein sequence ID" value="SFN81267.1"/>
    <property type="molecule type" value="Genomic_DNA"/>
</dbReference>
<feature type="transmembrane region" description="Helical" evidence="2">
    <location>
        <begin position="1400"/>
        <end position="1417"/>
    </location>
</feature>
<keyword evidence="2" id="KW-1133">Transmembrane helix</keyword>
<proteinExistence type="predicted"/>
<keyword evidence="2" id="KW-0812">Transmembrane</keyword>
<feature type="transmembrane region" description="Helical" evidence="2">
    <location>
        <begin position="136"/>
        <end position="153"/>
    </location>
</feature>
<evidence type="ECO:0000256" key="1">
    <source>
        <dbReference type="SAM" id="MobiDB-lite"/>
    </source>
</evidence>
<dbReference type="InterPro" id="IPR021798">
    <property type="entry name" value="AftD_N"/>
</dbReference>
<feature type="region of interest" description="Disordered" evidence="1">
    <location>
        <begin position="1"/>
        <end position="42"/>
    </location>
</feature>
<keyword evidence="2" id="KW-0472">Membrane</keyword>
<dbReference type="Pfam" id="PF24607">
    <property type="entry name" value="CBM_AftD"/>
    <property type="match status" value="1"/>
</dbReference>
<sequence length="1442" mass="147171">MAAPPLTAESTGPAPVDPAASRAGSSVPGGPAAAPPVTPQRPDRSTALLERVRLVAVCLAFLGLSLSQAPGRVLNDTKLDLTADPWGFLGRALRLWEPEGFAGQVQNQAYGYLFPMGPFFGLGRSAGLPDWVVQRLWLALLMSTAFLGIVVLARRLGIGTPATGLVAGVAYALAPRMVTAIGATSVEVVPMAVAPWVLVPLVGAAALRSPRRAAAWSGLAVLCAGGVNAVAAAAVLPLPVLWLLTRPAGPLRRRLAAWWALAVGLATAWWAGPLLLLGRYSPPFIDYIETADVTTAPTDVLSVLRGTSHWFAALGSPSGPLWPAGWSLLTDTLPVAGTVVLATAGLVALTRRGLPERTWLVYGVVAGVSLVTLGHLATVDGLLAGTLNEALDGPLAPLRNVHKFDPVLRLPLVLALAHLAARLARRASGAEPEHPDPVPAARRTVWPDSWTPVWPTEWPRPAAVVARALLAVLALALVAGVSPALAGRLPTATGFEEIPGYWQEAADHLAAEQPSGRALLVPASSFGTYVWGSPQDEPMQPLADSPWDVRNAIPLTSEGHIRYLDALGQRLERGEGSEGLTRALARAGFSHVVLRNDLDAGSAGAARSIVVRQALRTSPGTTLEASFGPDLPGLPLTSGLVLDAGLGEPAPAVEVYAVDGAAPRAWTAPLADAVTVAGGPDAVVDLEERGLVTGRPTVLAGEAPEGSGPTVVSDALALRERAFGRLSDAASSALTPAEPLRIDAPARDYPVAQPRAAQSVVRYDGGTPSASSSASDADSLGGAQVGAAPFAAVDGDRSTAWRPAVRFASAEAAWWRLDTDQPFTAAGVTVVLDAATAEDPPAEIRLTTDTGSIRRPLQATTEPQALPLPAGVTDTLVIGLDRTDAGTGPALAEVTLPGITVTRTVVTPEPDGPVDAWSFATYGPHGTSSGCVVDATGDPRCASDLVAGAEEPATLDRAFTVAEPGGHDLAATAVPRPGPALDALLADAGGAGVAVTASSAAVPDPRGSALAAVDGDPATAWLADPADRDPTLVLTWDEPRVVEELQLTVTPGLAAAVPTAVTLTGGGLERTLGLAEDGSVAFTPITTDRLEVTFERPLDLDSWDPYGRRLRDLGVGVSELTVGGPPAALDPGAVVTVPCGEGPVVAVDGVERRTSAETTVGALRDLAPLELTPCDGGAAVELPAGRHRLVVAGTDTLAAATATLTRSGSAAGEAGERQAADVTRWDVEHRRVDVPARDEATLLVVPENTNPGWTATLDGEVLATVAVDGWQQGWVLPPGPAGTVALDFGPGSLYRTALLAGGAAVLLLAVLAAAPARRPVPAGRAGRPLPEWAVALGLVGGTALVGGVVGLGLLALTVLAASVAGARRPAVLAALVAAPLAVAGALLLTAPAATGTLRQVLALLALAAVVAAVLPPVRLPGGARARWPALRLRRPAGPEREA</sequence>
<protein>
    <submittedName>
        <fullName evidence="5">Arabinofuranan 3-O-arabinosyltransferase</fullName>
    </submittedName>
</protein>
<feature type="transmembrane region" description="Helical" evidence="2">
    <location>
        <begin position="189"/>
        <end position="207"/>
    </location>
</feature>
<evidence type="ECO:0000259" key="4">
    <source>
        <dbReference type="Pfam" id="PF24607"/>
    </source>
</evidence>
<name>A0A1I5C2W3_9ACTN</name>
<gene>
    <name evidence="5" type="ORF">SAMN05660359_00055</name>
</gene>
<dbReference type="GO" id="GO:0016740">
    <property type="term" value="F:transferase activity"/>
    <property type="evidence" value="ECO:0007669"/>
    <property type="project" value="UniProtKB-KW"/>
</dbReference>
<organism evidence="5 6">
    <name type="scientific">Geodermatophilus obscurus</name>
    <dbReference type="NCBI Taxonomy" id="1861"/>
    <lineage>
        <taxon>Bacteria</taxon>
        <taxon>Bacillati</taxon>
        <taxon>Actinomycetota</taxon>
        <taxon>Actinomycetes</taxon>
        <taxon>Geodermatophilales</taxon>
        <taxon>Geodermatophilaceae</taxon>
        <taxon>Geodermatophilus</taxon>
    </lineage>
</organism>
<feature type="compositionally biased region" description="Low complexity" evidence="1">
    <location>
        <begin position="18"/>
        <end position="32"/>
    </location>
</feature>
<feature type="transmembrane region" description="Helical" evidence="2">
    <location>
        <begin position="256"/>
        <end position="277"/>
    </location>
</feature>
<evidence type="ECO:0000313" key="6">
    <source>
        <dbReference type="Proteomes" id="UP000183642"/>
    </source>
</evidence>
<feature type="transmembrane region" description="Helical" evidence="2">
    <location>
        <begin position="359"/>
        <end position="387"/>
    </location>
</feature>
<accession>A0A1I5C2W3</accession>
<keyword evidence="5" id="KW-0808">Transferase</keyword>
<dbReference type="InterPro" id="IPR056997">
    <property type="entry name" value="CBM_AftD"/>
</dbReference>
<feature type="transmembrane region" description="Helical" evidence="2">
    <location>
        <begin position="1335"/>
        <end position="1364"/>
    </location>
</feature>
<dbReference type="RefSeq" id="WP_083426900.1">
    <property type="nucleotide sequence ID" value="NZ_FOWE01000001.1"/>
</dbReference>
<keyword evidence="6" id="KW-1185">Reference proteome</keyword>
<feature type="transmembrane region" description="Helical" evidence="2">
    <location>
        <begin position="219"/>
        <end position="244"/>
    </location>
</feature>
<feature type="region of interest" description="Disordered" evidence="1">
    <location>
        <begin position="761"/>
        <end position="780"/>
    </location>
</feature>
<dbReference type="Pfam" id="PF11847">
    <property type="entry name" value="GT-C_AftD"/>
    <property type="match status" value="1"/>
</dbReference>